<dbReference type="PROSITE" id="PS51380">
    <property type="entry name" value="EXS"/>
    <property type="match status" value="1"/>
</dbReference>
<sequence>MKFEKRFQTEVVPEWKIKYIDYKGLKKKLRNVQREKLTRDKEFMQNNNEPSINGDSEILSQHNEKRNSVQSFGMNSVADSVQDFIHKVSYALVTLQRHQSLSSYNKPRPSKITSLETLMDQVDPKERLFFTALDVELEKIEHFYKRNIQEIKTTNRMNLLAQQYEKLKEMSDTKKQSFEVRNTKAFVKQSIDYFMSPNKPGSTSTISSDTDEQQIYYKIAKKIIKKAVFEFYRGAELLKKYRVLNYNGFSKILKKYDKITERNGSQIYMQKVTNSYFVKSDVIKKLLKEAEDFYVENFEGGSRSQAIQKLRMPNKDNKTYYHSMLRVGLYLGLALPALIRAIMEAMAIEKENAIWPKLIELYSGFLLAVAFLLLFSVNMYIWTMSHINYKFIFEFDTRSNLDFRQYIEIPAIIFLILCYVMFFNFHFQENTFIDPSKYPIILIIIIVAILFNPLRTLYYNARRWFIFTATRLIGSGILRVEFRDFFFADILVSLSYSMTTLRLFGCLESKCSDKLIPALGSIPAIFRVLQTCKRCWDTLQVNHFINLGKYGSTIFAIVMSYRYRIASTSINRALWVIVQSISSIYSFIWDVKMDWSLFKLHSTNYLLRDELGFEHHWLYYCAIIINFILRMSWTLLLINNENFSREAASFIVASSEMIRRIQWCIIRVENEHVNNCVQFRAIKEVPLPFPTEESENIEVAIAADYDRASSLASFSSWSRKLFSRRKLNPADNWRDFEPTKNTSEYMYVNEIYEESDDDDDSYDEENDYDKYRERNTMVSLARMEGGHGLSNAYASRSFLPLNENNRSIY</sequence>
<dbReference type="Proteomes" id="UP000247702">
    <property type="component" value="Unassembled WGS sequence"/>
</dbReference>
<evidence type="ECO:0000259" key="8">
    <source>
        <dbReference type="PROSITE" id="PS51382"/>
    </source>
</evidence>
<accession>A0A2Z6S0W8</accession>
<dbReference type="Pfam" id="PF03124">
    <property type="entry name" value="EXS"/>
    <property type="match status" value="1"/>
</dbReference>
<evidence type="ECO:0000256" key="6">
    <source>
        <dbReference type="SAM" id="Phobius"/>
    </source>
</evidence>
<gene>
    <name evidence="9" type="ORF">RclHR1_08550004</name>
</gene>
<dbReference type="InterPro" id="IPR004331">
    <property type="entry name" value="SPX_dom"/>
</dbReference>
<dbReference type="PANTHER" id="PTHR10783:SF103">
    <property type="entry name" value="SOLUTE CARRIER FAMILY 53 MEMBER 1"/>
    <property type="match status" value="1"/>
</dbReference>
<feature type="transmembrane region" description="Helical" evidence="6">
    <location>
        <begin position="362"/>
        <end position="385"/>
    </location>
</feature>
<dbReference type="GO" id="GO:0005886">
    <property type="term" value="C:plasma membrane"/>
    <property type="evidence" value="ECO:0007669"/>
    <property type="project" value="TreeGrafter"/>
</dbReference>
<evidence type="ECO:0000313" key="9">
    <source>
        <dbReference type="EMBL" id="GBC09018.1"/>
    </source>
</evidence>
<dbReference type="Pfam" id="PF03105">
    <property type="entry name" value="SPX"/>
    <property type="match status" value="2"/>
</dbReference>
<protein>
    <recommendedName>
        <fullName evidence="11">SPX domain-containing protein</fullName>
    </recommendedName>
</protein>
<keyword evidence="4 6" id="KW-1133">Transmembrane helix</keyword>
<feature type="domain" description="EXS" evidence="7">
    <location>
        <begin position="507"/>
        <end position="699"/>
    </location>
</feature>
<reference evidence="9 10" key="1">
    <citation type="submission" date="2017-11" db="EMBL/GenBank/DDBJ databases">
        <title>The genome of Rhizophagus clarus HR1 reveals common genetic basis of auxotrophy among arbuscular mycorrhizal fungi.</title>
        <authorList>
            <person name="Kobayashi Y."/>
        </authorList>
    </citation>
    <scope>NUCLEOTIDE SEQUENCE [LARGE SCALE GENOMIC DNA]</scope>
    <source>
        <strain evidence="9 10">HR1</strain>
    </source>
</reference>
<dbReference type="CDD" id="cd14475">
    <property type="entry name" value="SPX_SYG1_like"/>
    <property type="match status" value="1"/>
</dbReference>
<comment type="similarity">
    <text evidence="2">Belongs to the SYG1 (TC 2.A.94) family.</text>
</comment>
<evidence type="ECO:0000313" key="10">
    <source>
        <dbReference type="Proteomes" id="UP000247702"/>
    </source>
</evidence>
<feature type="transmembrane region" description="Helical" evidence="6">
    <location>
        <begin position="319"/>
        <end position="342"/>
    </location>
</feature>
<dbReference type="GO" id="GO:0016036">
    <property type="term" value="P:cellular response to phosphate starvation"/>
    <property type="evidence" value="ECO:0007669"/>
    <property type="project" value="TreeGrafter"/>
</dbReference>
<dbReference type="PANTHER" id="PTHR10783">
    <property type="entry name" value="XENOTROPIC AND POLYTROPIC RETROVIRUS RECEPTOR 1-RELATED"/>
    <property type="match status" value="1"/>
</dbReference>
<comment type="caution">
    <text evidence="9">The sequence shown here is derived from an EMBL/GenBank/DDBJ whole genome shotgun (WGS) entry which is preliminary data.</text>
</comment>
<keyword evidence="5 6" id="KW-0472">Membrane</keyword>
<organism evidence="9 10">
    <name type="scientific">Rhizophagus clarus</name>
    <dbReference type="NCBI Taxonomy" id="94130"/>
    <lineage>
        <taxon>Eukaryota</taxon>
        <taxon>Fungi</taxon>
        <taxon>Fungi incertae sedis</taxon>
        <taxon>Mucoromycota</taxon>
        <taxon>Glomeromycotina</taxon>
        <taxon>Glomeromycetes</taxon>
        <taxon>Glomerales</taxon>
        <taxon>Glomeraceae</taxon>
        <taxon>Rhizophagus</taxon>
    </lineage>
</organism>
<evidence type="ECO:0000256" key="4">
    <source>
        <dbReference type="ARBA" id="ARBA00022989"/>
    </source>
</evidence>
<evidence type="ECO:0000256" key="5">
    <source>
        <dbReference type="ARBA" id="ARBA00023136"/>
    </source>
</evidence>
<keyword evidence="3 6" id="KW-0812">Transmembrane</keyword>
<dbReference type="GO" id="GO:0006817">
    <property type="term" value="P:phosphate ion transport"/>
    <property type="evidence" value="ECO:0007669"/>
    <property type="project" value="TreeGrafter"/>
</dbReference>
<name>A0A2Z6S0W8_9GLOM</name>
<feature type="domain" description="SPX" evidence="8">
    <location>
        <begin position="1"/>
        <end position="270"/>
    </location>
</feature>
<dbReference type="STRING" id="94130.A0A2Z6S0W8"/>
<dbReference type="GO" id="GO:0005794">
    <property type="term" value="C:Golgi apparatus"/>
    <property type="evidence" value="ECO:0007669"/>
    <property type="project" value="TreeGrafter"/>
</dbReference>
<dbReference type="GO" id="GO:0000822">
    <property type="term" value="F:inositol hexakisphosphate binding"/>
    <property type="evidence" value="ECO:0007669"/>
    <property type="project" value="TreeGrafter"/>
</dbReference>
<evidence type="ECO:0000256" key="3">
    <source>
        <dbReference type="ARBA" id="ARBA00022692"/>
    </source>
</evidence>
<evidence type="ECO:0008006" key="11">
    <source>
        <dbReference type="Google" id="ProtNLM"/>
    </source>
</evidence>
<feature type="transmembrane region" description="Helical" evidence="6">
    <location>
        <begin position="406"/>
        <end position="426"/>
    </location>
</feature>
<evidence type="ECO:0000256" key="2">
    <source>
        <dbReference type="ARBA" id="ARBA00009665"/>
    </source>
</evidence>
<dbReference type="AlphaFoldDB" id="A0A2Z6S0W8"/>
<evidence type="ECO:0000259" key="7">
    <source>
        <dbReference type="PROSITE" id="PS51380"/>
    </source>
</evidence>
<feature type="transmembrane region" description="Helical" evidence="6">
    <location>
        <begin position="617"/>
        <end position="638"/>
    </location>
</feature>
<comment type="subcellular location">
    <subcellularLocation>
        <location evidence="1">Membrane</location>
        <topology evidence="1">Multi-pass membrane protein</topology>
    </subcellularLocation>
</comment>
<keyword evidence="10" id="KW-1185">Reference proteome</keyword>
<evidence type="ECO:0000256" key="1">
    <source>
        <dbReference type="ARBA" id="ARBA00004141"/>
    </source>
</evidence>
<feature type="transmembrane region" description="Helical" evidence="6">
    <location>
        <begin position="438"/>
        <end position="458"/>
    </location>
</feature>
<dbReference type="EMBL" id="BEXD01004265">
    <property type="protein sequence ID" value="GBC09018.1"/>
    <property type="molecule type" value="Genomic_DNA"/>
</dbReference>
<proteinExistence type="inferred from homology"/>
<dbReference type="PROSITE" id="PS51382">
    <property type="entry name" value="SPX"/>
    <property type="match status" value="1"/>
</dbReference>
<dbReference type="InterPro" id="IPR004342">
    <property type="entry name" value="EXS_C"/>
</dbReference>
<feature type="transmembrane region" description="Helical" evidence="6">
    <location>
        <begin position="569"/>
        <end position="588"/>
    </location>
</feature>